<dbReference type="Gene3D" id="3.40.50.150">
    <property type="entry name" value="Vaccinia Virus protein VP39"/>
    <property type="match status" value="1"/>
</dbReference>
<dbReference type="InterPro" id="IPR036390">
    <property type="entry name" value="WH_DNA-bd_sf"/>
</dbReference>
<feature type="domain" description="O-methyltransferase C-terminal" evidence="4">
    <location>
        <begin position="220"/>
        <end position="385"/>
    </location>
</feature>
<dbReference type="GO" id="GO:0032259">
    <property type="term" value="P:methylation"/>
    <property type="evidence" value="ECO:0007669"/>
    <property type="project" value="UniProtKB-KW"/>
</dbReference>
<protein>
    <submittedName>
        <fullName evidence="5">S-adenosyl-L-methionine-dependent methyltransferase</fullName>
    </submittedName>
</protein>
<keyword evidence="2 5" id="KW-0808">Transferase</keyword>
<evidence type="ECO:0000313" key="5">
    <source>
        <dbReference type="EMBL" id="KZS96631.1"/>
    </source>
</evidence>
<dbReference type="Pfam" id="PF00891">
    <property type="entry name" value="Methyltransf_2"/>
    <property type="match status" value="1"/>
</dbReference>
<dbReference type="InterPro" id="IPR016461">
    <property type="entry name" value="COMT-like"/>
</dbReference>
<dbReference type="InterPro" id="IPR036388">
    <property type="entry name" value="WH-like_DNA-bd_sf"/>
</dbReference>
<dbReference type="Gene3D" id="1.10.10.10">
    <property type="entry name" value="Winged helix-like DNA-binding domain superfamily/Winged helix DNA-binding domain"/>
    <property type="match status" value="1"/>
</dbReference>
<evidence type="ECO:0000256" key="1">
    <source>
        <dbReference type="ARBA" id="ARBA00022603"/>
    </source>
</evidence>
<reference evidence="5 6" key="1">
    <citation type="journal article" date="2016" name="Mol. Biol. Evol.">
        <title>Comparative Genomics of Early-Diverging Mushroom-Forming Fungi Provides Insights into the Origins of Lignocellulose Decay Capabilities.</title>
        <authorList>
            <person name="Nagy L.G."/>
            <person name="Riley R."/>
            <person name="Tritt A."/>
            <person name="Adam C."/>
            <person name="Daum C."/>
            <person name="Floudas D."/>
            <person name="Sun H."/>
            <person name="Yadav J.S."/>
            <person name="Pangilinan J."/>
            <person name="Larsson K.H."/>
            <person name="Matsuura K."/>
            <person name="Barry K."/>
            <person name="Labutti K."/>
            <person name="Kuo R."/>
            <person name="Ohm R.A."/>
            <person name="Bhattacharya S.S."/>
            <person name="Shirouzu T."/>
            <person name="Yoshinaga Y."/>
            <person name="Martin F.M."/>
            <person name="Grigoriev I.V."/>
            <person name="Hibbett D.S."/>
        </authorList>
    </citation>
    <scope>NUCLEOTIDE SEQUENCE [LARGE SCALE GENOMIC DNA]</scope>
    <source>
        <strain evidence="5 6">HHB9708</strain>
    </source>
</reference>
<dbReference type="Proteomes" id="UP000076722">
    <property type="component" value="Unassembled WGS sequence"/>
</dbReference>
<dbReference type="InterPro" id="IPR001077">
    <property type="entry name" value="COMT_C"/>
</dbReference>
<dbReference type="SUPFAM" id="SSF53335">
    <property type="entry name" value="S-adenosyl-L-methionine-dependent methyltransferases"/>
    <property type="match status" value="1"/>
</dbReference>
<dbReference type="InterPro" id="IPR029063">
    <property type="entry name" value="SAM-dependent_MTases_sf"/>
</dbReference>
<keyword evidence="6" id="KW-1185">Reference proteome</keyword>
<dbReference type="GO" id="GO:0008171">
    <property type="term" value="F:O-methyltransferase activity"/>
    <property type="evidence" value="ECO:0007669"/>
    <property type="project" value="InterPro"/>
</dbReference>
<organism evidence="5 6">
    <name type="scientific">Sistotremastrum niveocremeum HHB9708</name>
    <dbReference type="NCBI Taxonomy" id="1314777"/>
    <lineage>
        <taxon>Eukaryota</taxon>
        <taxon>Fungi</taxon>
        <taxon>Dikarya</taxon>
        <taxon>Basidiomycota</taxon>
        <taxon>Agaricomycotina</taxon>
        <taxon>Agaricomycetes</taxon>
        <taxon>Sistotremastrales</taxon>
        <taxon>Sistotremastraceae</taxon>
        <taxon>Sertulicium</taxon>
        <taxon>Sertulicium niveocremeum</taxon>
    </lineage>
</organism>
<keyword evidence="1 5" id="KW-0489">Methyltransferase</keyword>
<evidence type="ECO:0000256" key="3">
    <source>
        <dbReference type="ARBA" id="ARBA00022691"/>
    </source>
</evidence>
<proteinExistence type="predicted"/>
<sequence>MAPYPNGHFDMVADAELDSLLNTLESSIKIFRTEAAECGLPPPSARYSHPLDTSGLPSPKLFEAKRTILATLGVLKSTFQSPFERLTEITHAGTLTASLQVIARTGVVDALHECENPERGLSLTELQKVLDVDARKLAAPMRLLSTIGWFEETEEARFKNTKMEQVLRKDSSAFYFGYHADLYLRNACGLAEAVVKPEWKYSMSPLHTGCQIGNNTDKHLFELVHSNPDMLHSFTHAIHALEASVLDSIVADYPWNDLEPGTTVVDVGGGRGGMSVALAKSLPSLKFVVQDRPGTVKFTAANMAESLPEAFQQGRIRAMPHDFFTEQPLMGDGYVYTLKWVIHDWPEQQSIEILSQIAKAAGPKSRILVIDNIVTPVHTANTSTQNGSATPASFSSDEEEQSVIVKELEALSGKKTYTPIAPPPFVPANFGVSSLFPLQLGVSMEAALNACERTLSEFQRIFDGAGLKLRKVHHLRSWVSIMELEVGEPQVVASTVAEDVKPTAA</sequence>
<keyword evidence="3" id="KW-0949">S-adenosyl-L-methionine</keyword>
<evidence type="ECO:0000313" key="6">
    <source>
        <dbReference type="Proteomes" id="UP000076722"/>
    </source>
</evidence>
<dbReference type="SUPFAM" id="SSF46785">
    <property type="entry name" value="Winged helix' DNA-binding domain"/>
    <property type="match status" value="1"/>
</dbReference>
<dbReference type="EMBL" id="KV419398">
    <property type="protein sequence ID" value="KZS96631.1"/>
    <property type="molecule type" value="Genomic_DNA"/>
</dbReference>
<dbReference type="OrthoDB" id="1606438at2759"/>
<evidence type="ECO:0000256" key="2">
    <source>
        <dbReference type="ARBA" id="ARBA00022679"/>
    </source>
</evidence>
<dbReference type="STRING" id="1314777.A0A164Y6M2"/>
<dbReference type="AlphaFoldDB" id="A0A164Y6M2"/>
<accession>A0A164Y6M2</accession>
<dbReference type="PANTHER" id="PTHR43712">
    <property type="entry name" value="PUTATIVE (AFU_ORTHOLOGUE AFUA_4G14580)-RELATED"/>
    <property type="match status" value="1"/>
</dbReference>
<dbReference type="PANTHER" id="PTHR43712:SF2">
    <property type="entry name" value="O-METHYLTRANSFERASE CICE"/>
    <property type="match status" value="1"/>
</dbReference>
<name>A0A164Y6M2_9AGAM</name>
<evidence type="ECO:0000259" key="4">
    <source>
        <dbReference type="Pfam" id="PF00891"/>
    </source>
</evidence>
<dbReference type="PROSITE" id="PS51683">
    <property type="entry name" value="SAM_OMT_II"/>
    <property type="match status" value="1"/>
</dbReference>
<gene>
    <name evidence="5" type="ORF">SISNIDRAFT_482428</name>
</gene>